<dbReference type="PANTHER" id="PTHR12121">
    <property type="entry name" value="CARBON CATABOLITE REPRESSOR PROTEIN 4"/>
    <property type="match status" value="1"/>
</dbReference>
<dbReference type="Pfam" id="PF03372">
    <property type="entry name" value="Exo_endo_phos"/>
    <property type="match status" value="1"/>
</dbReference>
<dbReference type="InterPro" id="IPR036691">
    <property type="entry name" value="Endo/exonu/phosph_ase_sf"/>
</dbReference>
<dbReference type="GO" id="GO:0000175">
    <property type="term" value="F:3'-5'-RNA exonuclease activity"/>
    <property type="evidence" value="ECO:0007669"/>
    <property type="project" value="TreeGrafter"/>
</dbReference>
<dbReference type="InterPro" id="IPR050410">
    <property type="entry name" value="CCR4/nocturin_mRNA_transcr"/>
</dbReference>
<accession>A0A0F9MXE1</accession>
<feature type="domain" description="Endonuclease/exonuclease/phosphatase" evidence="1">
    <location>
        <begin position="26"/>
        <end position="268"/>
    </location>
</feature>
<protein>
    <recommendedName>
        <fullName evidence="1">Endonuclease/exonuclease/phosphatase domain-containing protein</fullName>
    </recommendedName>
</protein>
<evidence type="ECO:0000259" key="1">
    <source>
        <dbReference type="Pfam" id="PF03372"/>
    </source>
</evidence>
<dbReference type="SUPFAM" id="SSF56219">
    <property type="entry name" value="DNase I-like"/>
    <property type="match status" value="1"/>
</dbReference>
<dbReference type="PANTHER" id="PTHR12121:SF36">
    <property type="entry name" value="ENDONUCLEASE_EXONUCLEASE_PHOSPHATASE DOMAIN-CONTAINING PROTEIN"/>
    <property type="match status" value="1"/>
</dbReference>
<name>A0A0F9MXE1_9ZZZZ</name>
<dbReference type="InterPro" id="IPR005135">
    <property type="entry name" value="Endo/exonuclease/phosphatase"/>
</dbReference>
<dbReference type="CDD" id="cd09083">
    <property type="entry name" value="EEP-1"/>
    <property type="match status" value="1"/>
</dbReference>
<dbReference type="AlphaFoldDB" id="A0A0F9MXE1"/>
<proteinExistence type="predicted"/>
<gene>
    <name evidence="2" type="ORF">LCGC14_1021400</name>
</gene>
<organism evidence="2">
    <name type="scientific">marine sediment metagenome</name>
    <dbReference type="NCBI Taxonomy" id="412755"/>
    <lineage>
        <taxon>unclassified sequences</taxon>
        <taxon>metagenomes</taxon>
        <taxon>ecological metagenomes</taxon>
    </lineage>
</organism>
<dbReference type="Gene3D" id="3.60.10.10">
    <property type="entry name" value="Endonuclease/exonuclease/phosphatase"/>
    <property type="match status" value="1"/>
</dbReference>
<reference evidence="2" key="1">
    <citation type="journal article" date="2015" name="Nature">
        <title>Complex archaea that bridge the gap between prokaryotes and eukaryotes.</title>
        <authorList>
            <person name="Spang A."/>
            <person name="Saw J.H."/>
            <person name="Jorgensen S.L."/>
            <person name="Zaremba-Niedzwiedzka K."/>
            <person name="Martijn J."/>
            <person name="Lind A.E."/>
            <person name="van Eijk R."/>
            <person name="Schleper C."/>
            <person name="Guy L."/>
            <person name="Ettema T.J."/>
        </authorList>
    </citation>
    <scope>NUCLEOTIDE SEQUENCE</scope>
</reference>
<dbReference type="EMBL" id="LAZR01004084">
    <property type="protein sequence ID" value="KKN11945.1"/>
    <property type="molecule type" value="Genomic_DNA"/>
</dbReference>
<comment type="caution">
    <text evidence="2">The sequence shown here is derived from an EMBL/GenBank/DDBJ whole genome shotgun (WGS) entry which is preliminary data.</text>
</comment>
<sequence>MIHKKISLLIALISFIALQSQEIKVMTYNIKYDNLSDTVNNWNDRRDRLIALVKHYNPSFIGMQEALQRQVKFIDSSLTDYAYIGVGREDGKNKGEYSEIHYDSTQYKVLEQNTFWLSETPEKVSIGWDAALERICTYGLFENRDNGKKLWVFNTHFDHIGEKAREKSAHLIVTKIKEINTDNLPVILTGDFNLSPDEKPIQLIKNYMADGKEITESPFYGPSGTFNGFDADMILNRRIDYIFVKNLWVSSYIHIDDRLENLKYISDHLPVLMSASEK</sequence>
<evidence type="ECO:0000313" key="2">
    <source>
        <dbReference type="EMBL" id="KKN11945.1"/>
    </source>
</evidence>